<proteinExistence type="predicted"/>
<evidence type="ECO:0000259" key="5">
    <source>
        <dbReference type="PROSITE" id="PS51841"/>
    </source>
</evidence>
<organism evidence="6 7">
    <name type="scientific">Candidatus Ryanbacteria bacterium RIFCSPHIGHO2_01_FULL_48_27</name>
    <dbReference type="NCBI Taxonomy" id="1802115"/>
    <lineage>
        <taxon>Bacteria</taxon>
        <taxon>Candidatus Ryaniibacteriota</taxon>
    </lineage>
</organism>
<evidence type="ECO:0000256" key="2">
    <source>
        <dbReference type="SAM" id="Phobius"/>
    </source>
</evidence>
<feature type="domain" description="PKD" evidence="4">
    <location>
        <begin position="228"/>
        <end position="269"/>
    </location>
</feature>
<dbReference type="InterPro" id="IPR036415">
    <property type="entry name" value="Lamin_tail_dom_sf"/>
</dbReference>
<dbReference type="InterPro" id="IPR035986">
    <property type="entry name" value="PKD_dom_sf"/>
</dbReference>
<evidence type="ECO:0008006" key="8">
    <source>
        <dbReference type="Google" id="ProtNLM"/>
    </source>
</evidence>
<dbReference type="Gene3D" id="2.60.40.1260">
    <property type="entry name" value="Lamin Tail domain"/>
    <property type="match status" value="1"/>
</dbReference>
<feature type="region of interest" description="Disordered" evidence="1">
    <location>
        <begin position="124"/>
        <end position="193"/>
    </location>
</feature>
<dbReference type="CDD" id="cd00146">
    <property type="entry name" value="PKD"/>
    <property type="match status" value="1"/>
</dbReference>
<sequence length="501" mass="53136">MKSKLCVVVFLLCVPFTTFASVEISEIAWMGTADSSTNEWVELHATSGIDITGWTLETTDGGLHIALSGSIAPGGYYLIERTDDTTVPGIAADLVVPFGSGLANSGEALVLKDTSGSVVDEVNASGGWPAGDNTTKETMQRSGSSWVTAVATPKASNTTAEAPKGQESSGTATSTTVSTEKKASSDSSWQPYVPPEKLPRIKVFAGDDQRVVAGEELRMEGSALGFVGEPLPDARYIWNFGNSIVKEGRSVRYIYPFPGTYTVRLSVASGEHAAFDDAIVRVGRNSAIISEVMPRLSGWVELHNKGAESINLSGWMLQDTSGNKFILPEGTRIAPQSFIVFENIVTKTALLDVLGTIALLYPNGMQADTVTYAFSVPEGMSIVQGESGPLLARPTPGEADDVVTKTAVKKSKGAGIVLAVQPDESTRREVLASDSAIATEVIADSAQAQNLGQYETAAALPQPIAQRVLENNIFWFVLSIVLGIVAGVLLLLARRRFVQSS</sequence>
<dbReference type="Proteomes" id="UP000177785">
    <property type="component" value="Unassembled WGS sequence"/>
</dbReference>
<dbReference type="Pfam" id="PF18911">
    <property type="entry name" value="PKD_4"/>
    <property type="match status" value="1"/>
</dbReference>
<name>A0A1G2G5G0_9BACT</name>
<dbReference type="EMBL" id="MHNL01000006">
    <property type="protein sequence ID" value="OGZ45496.1"/>
    <property type="molecule type" value="Genomic_DNA"/>
</dbReference>
<dbReference type="Gene3D" id="2.60.40.10">
    <property type="entry name" value="Immunoglobulins"/>
    <property type="match status" value="1"/>
</dbReference>
<dbReference type="InterPro" id="IPR000601">
    <property type="entry name" value="PKD_dom"/>
</dbReference>
<keyword evidence="2" id="KW-0812">Transmembrane</keyword>
<reference evidence="6 7" key="1">
    <citation type="journal article" date="2016" name="Nat. Commun.">
        <title>Thousands of microbial genomes shed light on interconnected biogeochemical processes in an aquifer system.</title>
        <authorList>
            <person name="Anantharaman K."/>
            <person name="Brown C.T."/>
            <person name="Hug L.A."/>
            <person name="Sharon I."/>
            <person name="Castelle C.J."/>
            <person name="Probst A.J."/>
            <person name="Thomas B.C."/>
            <person name="Singh A."/>
            <person name="Wilkins M.J."/>
            <person name="Karaoz U."/>
            <person name="Brodie E.L."/>
            <person name="Williams K.H."/>
            <person name="Hubbard S.S."/>
            <person name="Banfield J.F."/>
        </authorList>
    </citation>
    <scope>NUCLEOTIDE SEQUENCE [LARGE SCALE GENOMIC DNA]</scope>
</reference>
<feature type="chain" id="PRO_5009582965" description="PKD domain-containing protein" evidence="3">
    <location>
        <begin position="21"/>
        <end position="501"/>
    </location>
</feature>
<feature type="transmembrane region" description="Helical" evidence="2">
    <location>
        <begin position="473"/>
        <end position="493"/>
    </location>
</feature>
<keyword evidence="2" id="KW-0472">Membrane</keyword>
<feature type="domain" description="LTD" evidence="5">
    <location>
        <begin position="283"/>
        <end position="374"/>
    </location>
</feature>
<comment type="caution">
    <text evidence="6">The sequence shown here is derived from an EMBL/GenBank/DDBJ whole genome shotgun (WGS) entry which is preliminary data.</text>
</comment>
<feature type="domain" description="LTD" evidence="5">
    <location>
        <begin position="15"/>
        <end position="130"/>
    </location>
</feature>
<dbReference type="PROSITE" id="PS50093">
    <property type="entry name" value="PKD"/>
    <property type="match status" value="1"/>
</dbReference>
<accession>A0A1G2G5G0</accession>
<evidence type="ECO:0000313" key="7">
    <source>
        <dbReference type="Proteomes" id="UP000177785"/>
    </source>
</evidence>
<dbReference type="PROSITE" id="PS51841">
    <property type="entry name" value="LTD"/>
    <property type="match status" value="2"/>
</dbReference>
<dbReference type="SUPFAM" id="SSF74853">
    <property type="entry name" value="Lamin A/C globular tail domain"/>
    <property type="match status" value="2"/>
</dbReference>
<keyword evidence="3" id="KW-0732">Signal</keyword>
<dbReference type="InterPro" id="IPR001322">
    <property type="entry name" value="Lamin_tail_dom"/>
</dbReference>
<evidence type="ECO:0000259" key="4">
    <source>
        <dbReference type="PROSITE" id="PS50093"/>
    </source>
</evidence>
<gene>
    <name evidence="6" type="ORF">A2756_00560</name>
</gene>
<dbReference type="Pfam" id="PF00932">
    <property type="entry name" value="LTD"/>
    <property type="match status" value="2"/>
</dbReference>
<evidence type="ECO:0000256" key="1">
    <source>
        <dbReference type="SAM" id="MobiDB-lite"/>
    </source>
</evidence>
<dbReference type="AlphaFoldDB" id="A0A1G2G5G0"/>
<dbReference type="InterPro" id="IPR013783">
    <property type="entry name" value="Ig-like_fold"/>
</dbReference>
<feature type="compositionally biased region" description="Low complexity" evidence="1">
    <location>
        <begin position="167"/>
        <end position="178"/>
    </location>
</feature>
<dbReference type="SUPFAM" id="SSF49299">
    <property type="entry name" value="PKD domain"/>
    <property type="match status" value="1"/>
</dbReference>
<evidence type="ECO:0000313" key="6">
    <source>
        <dbReference type="EMBL" id="OGZ45496.1"/>
    </source>
</evidence>
<feature type="signal peptide" evidence="3">
    <location>
        <begin position="1"/>
        <end position="20"/>
    </location>
</feature>
<keyword evidence="2" id="KW-1133">Transmembrane helix</keyword>
<evidence type="ECO:0000256" key="3">
    <source>
        <dbReference type="SAM" id="SignalP"/>
    </source>
</evidence>
<protein>
    <recommendedName>
        <fullName evidence="8">PKD domain-containing protein</fullName>
    </recommendedName>
</protein>
<dbReference type="STRING" id="1802115.A2756_00560"/>